<feature type="region of interest" description="Disordered" evidence="1">
    <location>
        <begin position="421"/>
        <end position="443"/>
    </location>
</feature>
<feature type="compositionally biased region" description="Pro residues" evidence="1">
    <location>
        <begin position="630"/>
        <end position="639"/>
    </location>
</feature>
<evidence type="ECO:0000256" key="1">
    <source>
        <dbReference type="SAM" id="MobiDB-lite"/>
    </source>
</evidence>
<organism evidence="2 3">
    <name type="scientific">Puccinia coronata f. sp. avenae</name>
    <dbReference type="NCBI Taxonomy" id="200324"/>
    <lineage>
        <taxon>Eukaryota</taxon>
        <taxon>Fungi</taxon>
        <taxon>Dikarya</taxon>
        <taxon>Basidiomycota</taxon>
        <taxon>Pucciniomycotina</taxon>
        <taxon>Pucciniomycetes</taxon>
        <taxon>Pucciniales</taxon>
        <taxon>Pucciniaceae</taxon>
        <taxon>Puccinia</taxon>
    </lineage>
</organism>
<feature type="region of interest" description="Disordered" evidence="1">
    <location>
        <begin position="1"/>
        <end position="28"/>
    </location>
</feature>
<feature type="region of interest" description="Disordered" evidence="1">
    <location>
        <begin position="554"/>
        <end position="576"/>
    </location>
</feature>
<protein>
    <submittedName>
        <fullName evidence="2">Uncharacterized protein</fullName>
    </submittedName>
</protein>
<reference evidence="2 3" key="1">
    <citation type="submission" date="2017-11" db="EMBL/GenBank/DDBJ databases">
        <title>De novo assembly and phasing of dikaryotic genomes from two isolates of Puccinia coronata f. sp. avenae, the causal agent of oat crown rust.</title>
        <authorList>
            <person name="Miller M.E."/>
            <person name="Zhang Y."/>
            <person name="Omidvar V."/>
            <person name="Sperschneider J."/>
            <person name="Schwessinger B."/>
            <person name="Raley C."/>
            <person name="Palmer J.M."/>
            <person name="Garnica D."/>
            <person name="Upadhyaya N."/>
            <person name="Rathjen J."/>
            <person name="Taylor J.M."/>
            <person name="Park R.F."/>
            <person name="Dodds P.N."/>
            <person name="Hirsch C.D."/>
            <person name="Kianian S.F."/>
            <person name="Figueroa M."/>
        </authorList>
    </citation>
    <scope>NUCLEOTIDE SEQUENCE [LARGE SCALE GENOMIC DNA]</scope>
    <source>
        <strain evidence="2">12NC29</strain>
    </source>
</reference>
<feature type="region of interest" description="Disordered" evidence="1">
    <location>
        <begin position="134"/>
        <end position="208"/>
    </location>
</feature>
<feature type="region of interest" description="Disordered" evidence="1">
    <location>
        <begin position="620"/>
        <end position="639"/>
    </location>
</feature>
<evidence type="ECO:0000313" key="3">
    <source>
        <dbReference type="Proteomes" id="UP000235388"/>
    </source>
</evidence>
<feature type="compositionally biased region" description="Low complexity" evidence="1">
    <location>
        <begin position="189"/>
        <end position="207"/>
    </location>
</feature>
<gene>
    <name evidence="2" type="ORF">PCANC_24356</name>
</gene>
<dbReference type="EMBL" id="PGCJ01000330">
    <property type="protein sequence ID" value="PLW32129.1"/>
    <property type="molecule type" value="Genomic_DNA"/>
</dbReference>
<dbReference type="AlphaFoldDB" id="A0A2N5U306"/>
<name>A0A2N5U306_9BASI</name>
<proteinExistence type="predicted"/>
<feature type="compositionally biased region" description="Low complexity" evidence="1">
    <location>
        <begin position="134"/>
        <end position="148"/>
    </location>
</feature>
<comment type="caution">
    <text evidence="2">The sequence shown here is derived from an EMBL/GenBank/DDBJ whole genome shotgun (WGS) entry which is preliminary data.</text>
</comment>
<evidence type="ECO:0000313" key="2">
    <source>
        <dbReference type="EMBL" id="PLW32129.1"/>
    </source>
</evidence>
<dbReference type="Proteomes" id="UP000235388">
    <property type="component" value="Unassembled WGS sequence"/>
</dbReference>
<keyword evidence="3" id="KW-1185">Reference proteome</keyword>
<dbReference type="OrthoDB" id="2506374at2759"/>
<feature type="compositionally biased region" description="Acidic residues" evidence="1">
    <location>
        <begin position="7"/>
        <end position="19"/>
    </location>
</feature>
<accession>A0A2N5U306</accession>
<sequence>MIPIPYDGEDKEVEDEDESMVNKQDLLTKEEDRKYQPLYERLVNHEKVKSHKYPSKASSNKSEKQVMAHITRINSELFTISNLYNLTYYVLAATRFPGEGSFCKEFSNDPTWLRVVKDQWRSKETFEAYKINNAPSNNAANSNKAPSSVSLPPKPQIVPQLNSSKGSTKPPPSYLQPKESFPLAPLPPSDLMSPSSEPPTTSMTQPPFEYTRVPVHSQASQAAMEQSREEGRRILPALPRSSAFAELESSLPPLMGFDELDHLTEAHQQYDPHRGVTPSEVNSRAASIALASTRSTPVPRPIERQEFLVLRRDQQPSPPPRPTESTTPVQNQLVLREMTEVPRPPDPAETISDVFHGQWLLFVNAKEQNNRPMMRLALNQAISSQDALESLLGTQRMLEISEGWIAREDLALLDQDSQALTTPRQEPALDTRPYTSPYPQNPALHQRLLPQNEQLTLPDVDTRMRPASTNQIPAQQAHVPPLLAPVPTRPPTGHQVMPMVVEQISPQRQDYQAPLQHVMTPPVHQPAHPYYGQEYYANHLHQHQLNYPPQEQFPPPHGGHQYTEQPHLTGPQYHRPYQRNRENSWRRRYDPMASMMQMGTFFMRAERTMSRMQRLRYRGRSYRGNLGNNQPPPPPGNYQ</sequence>